<dbReference type="CDD" id="cd01644">
    <property type="entry name" value="RT_pepA17"/>
    <property type="match status" value="1"/>
</dbReference>
<sequence length="2005" mass="229572">MAQGTVQTTNTVKMDALKEQINTLQAEIEENRGLLNPRDEEGLSWQEIKELTETKNKQLIELQHEMNDTEEIKIPRHSERKTVPTEKFLAYQREEQSKKERRLLNLYEQWKTQIRSTKENLKQNTTDVELAKMADTVENRKDGIMKIYNEMRQGATPCANLRRKIDACEAVTNDIMKIINERLSGIDDVFDAEREKRKLRELHAHNYAHSIYGTASQSASYFSEASVMAAKRAEAAAELAAKEAQCKLMEEERKQKEKIRMMESELERLQAERDREVARVRLESYDREIRQETDSQPLQQMNSLPTQQQDSRYNRQSPAIPFVYHPNPSIVPPNPPTDISSLAQAIQDSITINRLPMPMPTVFGGDPIHYIEWRASFMSLIDKKGISSADKLYYLKKYVSGPAHKCIEGTFYRDDDEAYRDAWNKLNQRYGQPFVIQRAFRDKLSKWPKVQTKDAEGLRTFSDFLNACLQAMPHVKGLEILSDCEENQKLTQKVPDWLAARWNRHVSIALMEGRDFPTFEDFANFVSVEAEIACNPITSLHALHSSSSSYVKRSTNEIKGNKVSVFSTQTNANTEKMRANHGKERPPCMWCKDDKHQLSKCSVFKENSLEERRTFIKDNKLCYGCVKPGHSAKECRHRHTCDLCKGRHPTCLHDEHYKGHEEKDRPVNKERKKSTVNVNTTTNEIVTASPLCVTKEGQSYSTSMIVPVWISSASQPTKEQLVYALLDTQSDSTFIEREVSDELQPNTFPVHLKLTTMLGESMIMKSERVEGLRVRGYNSGIYIDLPPSYTKDCIPMNRDNIPTHQTAKQWPHLAAITDQIPPLLSCDVGLLIGYNCPRAIKPRQMIDGADNEPYAVLTDLGWSIVGCSTPGLNERQSSLCHRVMLKELPPVTPMDVISVLESDFKDTKGDDKTVSQEDLMFLSKLKDGIKKNAQGHYEMPLPFKQRPSLPDNKRLAEIRLNHLRRKFSRDENYKRDYTTYMKEIIERGDVEEVPTDGVQGERWYIPHHGVYHPQKPDKLRIVFDCSAKYSGTSLNEHLLPGPDMINNLTGILIRFRQYPIALLCDIEKMFHQFHVQEEDRNYLRFLWWKDGDTTTQPQEYRMKVHLFGAVSSPGCANYGLKHLAKEHSHSHPVGAQFVAKDFYVDDGVTSTDNVEKAIQLAQEAREICSKGGLRLHKFVSNNHAVLQSLPPSECMTETKTKDLTFNDTLERALGIQWSIKEDSFKFKNTLKDQPATRRGILSSVASIYDPLGFLAPYVLNGKRILQEMCNQGTGWDEPLPERLKPRWESWQHDFTNLQKINIPRCYLPANFGEVVETELHHFSDASTSGYGQCSYLRVKNKEGEIHCSLVIGKARVSPTKVTTIPRLELTAAVVSVSISNMLREELRIVDGKEYFWTDSKVVLGYINNDARRFHTFVANRVQKIRHCTNPQQWCYVPTDENPADGASRGKTVSELLASDWFTGPKFLWEKELPIENDVVPDLFIGDPEVKKAQALHTKTTETMSLVDRLSKFSSWSRATRAIARLLRRVKKIRSPALTTVSERESAEHVIILDLQRQAYEEEIKSLSKGNQLQRCNKLHHLDVFLDTDGLLKVGGRLRHSSLTDSFKHPVVIPKEHHVTKLIIAHNHEKTKHQGKGFTINEIRASGYWIPGMSRAVASHIHQCVICRKLRRTAEGQRMSDLPVERVEPSPPFTYCGMDCFGPFTTAQGRKQHKRYGLLFTCFCSRAIHIEMLEDMSTDAFINALRCFIALRGAVRQIQCDQGTNFVGAKNEFKTALQELDTQRLNTFLSQKQCDFIMNAPHSSHAGGVWERQIKTVRSVLSSTLSLSQGRLNDASLRTVLYEAMAIVNSRPLTVDNLNCPDSLEPLTPNHLLNMKSSTALPPPGTFPKEDLYGAKRWRRVQFLLEQFWCRWKQEYLHNITTRQRWHTPRRNLMVGDIVMDKDELLPRGEWRLARVIETVSGKDGLVRRVKISVGDKNLSQKGERLAKPSILERPVQKLVLLFEAS</sequence>
<dbReference type="InterPro" id="IPR036397">
    <property type="entry name" value="RNaseH_sf"/>
</dbReference>
<feature type="compositionally biased region" description="Polar residues" evidence="3">
    <location>
        <begin position="294"/>
        <end position="311"/>
    </location>
</feature>
<evidence type="ECO:0000313" key="7">
    <source>
        <dbReference type="Proteomes" id="UP001178508"/>
    </source>
</evidence>
<evidence type="ECO:0000259" key="5">
    <source>
        <dbReference type="PROSITE" id="PS50994"/>
    </source>
</evidence>
<organism evidence="6 7">
    <name type="scientific">Xyrichtys novacula</name>
    <name type="common">Pearly razorfish</name>
    <name type="synonym">Hemipteronotus novacula</name>
    <dbReference type="NCBI Taxonomy" id="13765"/>
    <lineage>
        <taxon>Eukaryota</taxon>
        <taxon>Metazoa</taxon>
        <taxon>Chordata</taxon>
        <taxon>Craniata</taxon>
        <taxon>Vertebrata</taxon>
        <taxon>Euteleostomi</taxon>
        <taxon>Actinopterygii</taxon>
        <taxon>Neopterygii</taxon>
        <taxon>Teleostei</taxon>
        <taxon>Neoteleostei</taxon>
        <taxon>Acanthomorphata</taxon>
        <taxon>Eupercaria</taxon>
        <taxon>Labriformes</taxon>
        <taxon>Labridae</taxon>
        <taxon>Xyrichtys</taxon>
    </lineage>
</organism>
<dbReference type="InterPro" id="IPR040676">
    <property type="entry name" value="DUF5641"/>
</dbReference>
<dbReference type="Pfam" id="PF18701">
    <property type="entry name" value="DUF5641"/>
    <property type="match status" value="1"/>
</dbReference>
<keyword evidence="2" id="KW-0175">Coiled coil</keyword>
<protein>
    <submittedName>
        <fullName evidence="6">Uncharacterized protein</fullName>
    </submittedName>
</protein>
<gene>
    <name evidence="6" type="ORF">XNOV1_A024176</name>
</gene>
<feature type="coiled-coil region" evidence="2">
    <location>
        <begin position="232"/>
        <end position="288"/>
    </location>
</feature>
<proteinExistence type="predicted"/>
<evidence type="ECO:0000313" key="6">
    <source>
        <dbReference type="EMBL" id="CAJ1057938.1"/>
    </source>
</evidence>
<dbReference type="InterPro" id="IPR043128">
    <property type="entry name" value="Rev_trsase/Diguanyl_cyclase"/>
</dbReference>
<dbReference type="Gene3D" id="1.10.340.70">
    <property type="match status" value="1"/>
</dbReference>
<dbReference type="InterPro" id="IPR001878">
    <property type="entry name" value="Znf_CCHC"/>
</dbReference>
<evidence type="ECO:0000256" key="3">
    <source>
        <dbReference type="SAM" id="MobiDB-lite"/>
    </source>
</evidence>
<dbReference type="SUPFAM" id="SSF56672">
    <property type="entry name" value="DNA/RNA polymerases"/>
    <property type="match status" value="1"/>
</dbReference>
<evidence type="ECO:0000256" key="1">
    <source>
        <dbReference type="PROSITE-ProRule" id="PRU00047"/>
    </source>
</evidence>
<dbReference type="InterPro" id="IPR043502">
    <property type="entry name" value="DNA/RNA_pol_sf"/>
</dbReference>
<dbReference type="Proteomes" id="UP001178508">
    <property type="component" value="Chromosome 6"/>
</dbReference>
<feature type="region of interest" description="Disordered" evidence="3">
    <location>
        <begin position="288"/>
        <end position="311"/>
    </location>
</feature>
<keyword evidence="1" id="KW-0862">Zinc</keyword>
<dbReference type="Gene3D" id="3.10.10.10">
    <property type="entry name" value="HIV Type 1 Reverse Transcriptase, subunit A, domain 1"/>
    <property type="match status" value="1"/>
</dbReference>
<dbReference type="InterPro" id="IPR012337">
    <property type="entry name" value="RNaseH-like_sf"/>
</dbReference>
<dbReference type="PROSITE" id="PS50158">
    <property type="entry name" value="ZF_CCHC"/>
    <property type="match status" value="1"/>
</dbReference>
<accession>A0AAV1FBA6</accession>
<keyword evidence="1" id="KW-0863">Zinc-finger</keyword>
<dbReference type="PANTHER" id="PTHR47331:SF5">
    <property type="entry name" value="RIBONUCLEASE H"/>
    <property type="match status" value="1"/>
</dbReference>
<keyword evidence="1" id="KW-0479">Metal-binding</keyword>
<dbReference type="Pfam" id="PF05380">
    <property type="entry name" value="Peptidase_A17"/>
    <property type="match status" value="1"/>
</dbReference>
<reference evidence="6" key="1">
    <citation type="submission" date="2023-08" db="EMBL/GenBank/DDBJ databases">
        <authorList>
            <person name="Alioto T."/>
            <person name="Alioto T."/>
            <person name="Gomez Garrido J."/>
        </authorList>
    </citation>
    <scope>NUCLEOTIDE SEQUENCE</scope>
</reference>
<dbReference type="Gene3D" id="3.30.420.10">
    <property type="entry name" value="Ribonuclease H-like superfamily/Ribonuclease H"/>
    <property type="match status" value="1"/>
</dbReference>
<feature type="domain" description="Integrase catalytic" evidence="5">
    <location>
        <begin position="1686"/>
        <end position="1876"/>
    </location>
</feature>
<keyword evidence="7" id="KW-1185">Reference proteome</keyword>
<dbReference type="GO" id="GO:0003676">
    <property type="term" value="F:nucleic acid binding"/>
    <property type="evidence" value="ECO:0007669"/>
    <property type="project" value="InterPro"/>
</dbReference>
<dbReference type="InterPro" id="IPR008042">
    <property type="entry name" value="Retrotrans_Pao"/>
</dbReference>
<dbReference type="PANTHER" id="PTHR47331">
    <property type="entry name" value="PHD-TYPE DOMAIN-CONTAINING PROTEIN"/>
    <property type="match status" value="1"/>
</dbReference>
<dbReference type="InterPro" id="IPR005312">
    <property type="entry name" value="DUF1759"/>
</dbReference>
<dbReference type="EMBL" id="OY660869">
    <property type="protein sequence ID" value="CAJ1057938.1"/>
    <property type="molecule type" value="Genomic_DNA"/>
</dbReference>
<dbReference type="Pfam" id="PF03564">
    <property type="entry name" value="DUF1759"/>
    <property type="match status" value="1"/>
</dbReference>
<dbReference type="Pfam" id="PF17921">
    <property type="entry name" value="Integrase_H2C2"/>
    <property type="match status" value="1"/>
</dbReference>
<name>A0AAV1FBA6_XYRNO</name>
<dbReference type="PROSITE" id="PS50994">
    <property type="entry name" value="INTEGRASE"/>
    <property type="match status" value="1"/>
</dbReference>
<dbReference type="InterPro" id="IPR041588">
    <property type="entry name" value="Integrase_H2C2"/>
</dbReference>
<dbReference type="GO" id="GO:0015074">
    <property type="term" value="P:DNA integration"/>
    <property type="evidence" value="ECO:0007669"/>
    <property type="project" value="InterPro"/>
</dbReference>
<dbReference type="GO" id="GO:0008270">
    <property type="term" value="F:zinc ion binding"/>
    <property type="evidence" value="ECO:0007669"/>
    <property type="project" value="UniProtKB-KW"/>
</dbReference>
<evidence type="ECO:0000259" key="4">
    <source>
        <dbReference type="PROSITE" id="PS50158"/>
    </source>
</evidence>
<evidence type="ECO:0000256" key="2">
    <source>
        <dbReference type="SAM" id="Coils"/>
    </source>
</evidence>
<dbReference type="Gene3D" id="3.30.70.270">
    <property type="match status" value="1"/>
</dbReference>
<feature type="domain" description="CCHC-type" evidence="4">
    <location>
        <begin position="622"/>
        <end position="636"/>
    </location>
</feature>
<dbReference type="InterPro" id="IPR001584">
    <property type="entry name" value="Integrase_cat-core"/>
</dbReference>
<dbReference type="SUPFAM" id="SSF53098">
    <property type="entry name" value="Ribonuclease H-like"/>
    <property type="match status" value="1"/>
</dbReference>